<evidence type="ECO:0000256" key="5">
    <source>
        <dbReference type="ARBA" id="ARBA00093199"/>
    </source>
</evidence>
<dbReference type="InterPro" id="IPR052186">
    <property type="entry name" value="Hydantoin_racemase-like"/>
</dbReference>
<organism evidence="6 7">
    <name type="scientific">Allosaccharopolyspora coralli</name>
    <dbReference type="NCBI Taxonomy" id="2665642"/>
    <lineage>
        <taxon>Bacteria</taxon>
        <taxon>Bacillati</taxon>
        <taxon>Actinomycetota</taxon>
        <taxon>Actinomycetes</taxon>
        <taxon>Pseudonocardiales</taxon>
        <taxon>Pseudonocardiaceae</taxon>
        <taxon>Allosaccharopolyspora</taxon>
    </lineage>
</organism>
<dbReference type="GO" id="GO:0047661">
    <property type="term" value="F:amino-acid racemase activity"/>
    <property type="evidence" value="ECO:0007669"/>
    <property type="project" value="InterPro"/>
</dbReference>
<evidence type="ECO:0000256" key="4">
    <source>
        <dbReference type="ARBA" id="ARBA00067972"/>
    </source>
</evidence>
<comment type="catalytic activity">
    <reaction evidence="2">
        <text>a D-5-monosubstituted hydantoin = a L-5-monosubstituted hydantoin</text>
        <dbReference type="Rhea" id="RHEA:46624"/>
        <dbReference type="ChEBI" id="CHEBI:86339"/>
        <dbReference type="ChEBI" id="CHEBI:86340"/>
        <dbReference type="EC" id="5.1.99.5"/>
    </reaction>
</comment>
<gene>
    <name evidence="6" type="ORF">GIY23_03725</name>
</gene>
<evidence type="ECO:0000313" key="6">
    <source>
        <dbReference type="EMBL" id="QGK68774.1"/>
    </source>
</evidence>
<evidence type="ECO:0000256" key="3">
    <source>
        <dbReference type="ARBA" id="ARBA00066406"/>
    </source>
</evidence>
<dbReference type="RefSeq" id="WP_154075377.1">
    <property type="nucleotide sequence ID" value="NZ_CP045929.1"/>
</dbReference>
<dbReference type="PANTHER" id="PTHR28047:SF5">
    <property type="entry name" value="PROTEIN DCG1"/>
    <property type="match status" value="1"/>
</dbReference>
<dbReference type="InterPro" id="IPR053714">
    <property type="entry name" value="Iso_Racemase_Enz_sf"/>
</dbReference>
<evidence type="ECO:0000256" key="1">
    <source>
        <dbReference type="ARBA" id="ARBA00038414"/>
    </source>
</evidence>
<name>A0A5Q3Q6H2_9PSEU</name>
<dbReference type="FunFam" id="3.40.50.12500:FF:000001">
    <property type="entry name" value="Putative hydantoin racemase"/>
    <property type="match status" value="1"/>
</dbReference>
<evidence type="ECO:0000313" key="7">
    <source>
        <dbReference type="Proteomes" id="UP000371041"/>
    </source>
</evidence>
<dbReference type="GO" id="GO:0036348">
    <property type="term" value="F:hydantoin racemase activity"/>
    <property type="evidence" value="ECO:0007669"/>
    <property type="project" value="UniProtKB-EC"/>
</dbReference>
<protein>
    <recommendedName>
        <fullName evidence="4">Hydantoin racemase</fullName>
        <ecNumber evidence="3">5.1.99.5</ecNumber>
    </recommendedName>
</protein>
<accession>A0A5Q3Q6H2</accession>
<dbReference type="PANTHER" id="PTHR28047">
    <property type="entry name" value="PROTEIN DCG1"/>
    <property type="match status" value="1"/>
</dbReference>
<dbReference type="Pfam" id="PF01177">
    <property type="entry name" value="Asp_Glu_race"/>
    <property type="match status" value="1"/>
</dbReference>
<comment type="catalytic activity">
    <reaction evidence="5">
        <text>D-5-benzylhydantoin = L-5-benzylhydantoin</text>
        <dbReference type="Rhea" id="RHEA:83991"/>
        <dbReference type="ChEBI" id="CHEBI:176864"/>
        <dbReference type="ChEBI" id="CHEBI:233540"/>
    </reaction>
</comment>
<dbReference type="AlphaFoldDB" id="A0A5Q3Q6H2"/>
<dbReference type="EC" id="5.1.99.5" evidence="3"/>
<dbReference type="InterPro" id="IPR015942">
    <property type="entry name" value="Asp/Glu/hydantoin_racemase"/>
</dbReference>
<dbReference type="EMBL" id="CP045929">
    <property type="protein sequence ID" value="QGK68774.1"/>
    <property type="molecule type" value="Genomic_DNA"/>
</dbReference>
<keyword evidence="7" id="KW-1185">Reference proteome</keyword>
<comment type="similarity">
    <text evidence="1">Belongs to the HyuE racemase family.</text>
</comment>
<reference evidence="7" key="1">
    <citation type="submission" date="2019-11" db="EMBL/GenBank/DDBJ databases">
        <title>The complete genome sequence of Saccharopolyspora sp. E2A.</title>
        <authorList>
            <person name="Zhang G."/>
        </authorList>
    </citation>
    <scope>NUCLEOTIDE SEQUENCE [LARGE SCALE GENOMIC DNA]</scope>
    <source>
        <strain evidence="7">E2A</strain>
    </source>
</reference>
<proteinExistence type="inferred from homology"/>
<evidence type="ECO:0000256" key="2">
    <source>
        <dbReference type="ARBA" id="ARBA00051635"/>
    </source>
</evidence>
<sequence length="241" mass="25253">MRIVVANINTTENITRAIHEQALGAAGPDTEILPVTPTFGPASVEGNFEGHLAAVGVIDRIIAIEEPFDALVVAGFGGHGREGLTELLDVPVVDITEAGVQLACLLGRSYSVVTSLHRTVGQIRDRLRLAGLDGRCASVRSVGMSVLELERDTARIGRHIVQEAAQAVDRDGAGVVCLGCAGLVGLAEQVQDEVGVPVVEPVAAGVGLTETLVDLRLRPSTIGSYSTPQRKDIAGWPLTRS</sequence>
<dbReference type="KEGG" id="sace:GIY23_03725"/>
<dbReference type="Proteomes" id="UP000371041">
    <property type="component" value="Chromosome"/>
</dbReference>
<dbReference type="Gene3D" id="3.40.50.12500">
    <property type="match status" value="1"/>
</dbReference>